<dbReference type="EMBL" id="JAKKPZ010000005">
    <property type="protein sequence ID" value="KAI1720855.1"/>
    <property type="molecule type" value="Genomic_DNA"/>
</dbReference>
<protein>
    <submittedName>
        <fullName evidence="1">Uncharacterized protein</fullName>
    </submittedName>
</protein>
<proteinExistence type="predicted"/>
<evidence type="ECO:0000313" key="1">
    <source>
        <dbReference type="EMBL" id="KAI1720855.1"/>
    </source>
</evidence>
<dbReference type="Proteomes" id="UP001201812">
    <property type="component" value="Unassembled WGS sequence"/>
</dbReference>
<sequence length="67" mass="7833">MDANERIELLPRTTIIHMSTYNWWEGVITNDISMVDERCSQPYPFTHLNTDPALNRISKYAEIVYGT</sequence>
<dbReference type="AlphaFoldDB" id="A0AAD4NDN5"/>
<accession>A0AAD4NDN5</accession>
<reference evidence="1" key="1">
    <citation type="submission" date="2022-01" db="EMBL/GenBank/DDBJ databases">
        <title>Genome Sequence Resource for Two Populations of Ditylenchus destructor, the Migratory Endoparasitic Phytonematode.</title>
        <authorList>
            <person name="Zhang H."/>
            <person name="Lin R."/>
            <person name="Xie B."/>
        </authorList>
    </citation>
    <scope>NUCLEOTIDE SEQUENCE</scope>
    <source>
        <strain evidence="1">BazhouSP</strain>
    </source>
</reference>
<organism evidence="1 2">
    <name type="scientific">Ditylenchus destructor</name>
    <dbReference type="NCBI Taxonomy" id="166010"/>
    <lineage>
        <taxon>Eukaryota</taxon>
        <taxon>Metazoa</taxon>
        <taxon>Ecdysozoa</taxon>
        <taxon>Nematoda</taxon>
        <taxon>Chromadorea</taxon>
        <taxon>Rhabditida</taxon>
        <taxon>Tylenchina</taxon>
        <taxon>Tylenchomorpha</taxon>
        <taxon>Sphaerularioidea</taxon>
        <taxon>Anguinidae</taxon>
        <taxon>Anguininae</taxon>
        <taxon>Ditylenchus</taxon>
    </lineage>
</organism>
<comment type="caution">
    <text evidence="1">The sequence shown here is derived from an EMBL/GenBank/DDBJ whole genome shotgun (WGS) entry which is preliminary data.</text>
</comment>
<name>A0AAD4NDN5_9BILA</name>
<evidence type="ECO:0000313" key="2">
    <source>
        <dbReference type="Proteomes" id="UP001201812"/>
    </source>
</evidence>
<keyword evidence="2" id="KW-1185">Reference proteome</keyword>
<gene>
    <name evidence="1" type="ORF">DdX_05104</name>
</gene>